<name>A0ABP9WE91_9MICO</name>
<dbReference type="Pfam" id="PF06724">
    <property type="entry name" value="DUF1206"/>
    <property type="match status" value="3"/>
</dbReference>
<dbReference type="EMBL" id="BAABRR010000002">
    <property type="protein sequence ID" value="GAA5518120.1"/>
    <property type="molecule type" value="Genomic_DNA"/>
</dbReference>
<feature type="transmembrane region" description="Helical" evidence="1">
    <location>
        <begin position="143"/>
        <end position="164"/>
    </location>
</feature>
<dbReference type="Proteomes" id="UP001426770">
    <property type="component" value="Unassembled WGS sequence"/>
</dbReference>
<keyword evidence="4" id="KW-1185">Reference proteome</keyword>
<keyword evidence="1" id="KW-1133">Transmembrane helix</keyword>
<dbReference type="RefSeq" id="WP_345378429.1">
    <property type="nucleotide sequence ID" value="NZ_BAABRR010000002.1"/>
</dbReference>
<dbReference type="InterPro" id="IPR009597">
    <property type="entry name" value="DUF1206"/>
</dbReference>
<sequence>MATSSASSARAGTSGDIWEKLARAGYAVSGVLHLVIGFVIIRIGLGSGGEADSDSALQSLRDAPAGAAILWASAAAFVALALWQLADALRGRGDGMDRAKAAGKAVLYGALALSAASIARGSGGGSSGDQEAQGLAATLMGAPAGRILVAAVGVGLLAGAVYHVHKGATKRFLRDLRALPGRELGTGVRALGTVGYIAKGIALGVVGVLFALAALTADPDKAQGIDGAVEQLLDLPGGAVIVVLVGAGFAAYGLYSFARARYARM</sequence>
<organism evidence="3 4">
    <name type="scientific">Demequina sediminis</name>
    <dbReference type="NCBI Taxonomy" id="1930058"/>
    <lineage>
        <taxon>Bacteria</taxon>
        <taxon>Bacillati</taxon>
        <taxon>Actinomycetota</taxon>
        <taxon>Actinomycetes</taxon>
        <taxon>Micrococcales</taxon>
        <taxon>Demequinaceae</taxon>
        <taxon>Demequina</taxon>
    </lineage>
</organism>
<evidence type="ECO:0000259" key="2">
    <source>
        <dbReference type="Pfam" id="PF06724"/>
    </source>
</evidence>
<feature type="domain" description="DUF1206" evidence="2">
    <location>
        <begin position="100"/>
        <end position="169"/>
    </location>
</feature>
<reference evidence="3 4" key="1">
    <citation type="submission" date="2024-02" db="EMBL/GenBank/DDBJ databases">
        <title>Lysinimicrobium sediminis NBRC 112286.</title>
        <authorList>
            <person name="Ichikawa N."/>
            <person name="Katano-Makiyama Y."/>
            <person name="Hidaka K."/>
        </authorList>
    </citation>
    <scope>NUCLEOTIDE SEQUENCE [LARGE SCALE GENOMIC DNA]</scope>
    <source>
        <strain evidence="3 4">NBRC 112286</strain>
    </source>
</reference>
<comment type="caution">
    <text evidence="3">The sequence shown here is derived from an EMBL/GenBank/DDBJ whole genome shotgun (WGS) entry which is preliminary data.</text>
</comment>
<protein>
    <recommendedName>
        <fullName evidence="2">DUF1206 domain-containing protein</fullName>
    </recommendedName>
</protein>
<keyword evidence="1" id="KW-0472">Membrane</keyword>
<keyword evidence="1" id="KW-0812">Transmembrane</keyword>
<feature type="transmembrane region" description="Helical" evidence="1">
    <location>
        <begin position="105"/>
        <end position="123"/>
    </location>
</feature>
<feature type="transmembrane region" description="Helical" evidence="1">
    <location>
        <begin position="65"/>
        <end position="85"/>
    </location>
</feature>
<evidence type="ECO:0000313" key="3">
    <source>
        <dbReference type="EMBL" id="GAA5518120.1"/>
    </source>
</evidence>
<feature type="transmembrane region" description="Helical" evidence="1">
    <location>
        <begin position="21"/>
        <end position="45"/>
    </location>
</feature>
<gene>
    <name evidence="3" type="ORF">Lsed01_00538</name>
</gene>
<feature type="domain" description="DUF1206" evidence="2">
    <location>
        <begin position="24"/>
        <end position="90"/>
    </location>
</feature>
<feature type="transmembrane region" description="Helical" evidence="1">
    <location>
        <begin position="235"/>
        <end position="255"/>
    </location>
</feature>
<evidence type="ECO:0000256" key="1">
    <source>
        <dbReference type="SAM" id="Phobius"/>
    </source>
</evidence>
<evidence type="ECO:0000313" key="4">
    <source>
        <dbReference type="Proteomes" id="UP001426770"/>
    </source>
</evidence>
<accession>A0ABP9WE91</accession>
<proteinExistence type="predicted"/>
<feature type="domain" description="DUF1206" evidence="2">
    <location>
        <begin position="194"/>
        <end position="262"/>
    </location>
</feature>
<feature type="transmembrane region" description="Helical" evidence="1">
    <location>
        <begin position="196"/>
        <end position="215"/>
    </location>
</feature>